<evidence type="ECO:0000256" key="3">
    <source>
        <dbReference type="SAM" id="Phobius"/>
    </source>
</evidence>
<dbReference type="InterPro" id="IPR001841">
    <property type="entry name" value="Znf_RING"/>
</dbReference>
<gene>
    <name evidence="5" type="ORF">HPHI1048_LOCUS20768</name>
</gene>
<organism evidence="5">
    <name type="scientific">Hanusia phi</name>
    <dbReference type="NCBI Taxonomy" id="3032"/>
    <lineage>
        <taxon>Eukaryota</taxon>
        <taxon>Cryptophyceae</taxon>
        <taxon>Pyrenomonadales</taxon>
        <taxon>Geminigeraceae</taxon>
        <taxon>Hanusia</taxon>
    </lineage>
</organism>
<feature type="region of interest" description="Disordered" evidence="2">
    <location>
        <begin position="443"/>
        <end position="502"/>
    </location>
</feature>
<keyword evidence="1" id="KW-0863">Zinc-finger</keyword>
<name>A0A7S0F4Y5_9CRYP</name>
<dbReference type="GO" id="GO:0061630">
    <property type="term" value="F:ubiquitin protein ligase activity"/>
    <property type="evidence" value="ECO:0007669"/>
    <property type="project" value="UniProtKB-EC"/>
</dbReference>
<evidence type="ECO:0000259" key="4">
    <source>
        <dbReference type="PROSITE" id="PS50089"/>
    </source>
</evidence>
<accession>A0A7S0F4Y5</accession>
<protein>
    <recommendedName>
        <fullName evidence="4">RING-type domain-containing protein</fullName>
    </recommendedName>
</protein>
<dbReference type="PANTHER" id="PTHR22996">
    <property type="entry name" value="MAHOGUNIN"/>
    <property type="match status" value="1"/>
</dbReference>
<dbReference type="InterPro" id="IPR013083">
    <property type="entry name" value="Znf_RING/FYVE/PHD"/>
</dbReference>
<dbReference type="GO" id="GO:0016567">
    <property type="term" value="P:protein ubiquitination"/>
    <property type="evidence" value="ECO:0007669"/>
    <property type="project" value="TreeGrafter"/>
</dbReference>
<keyword evidence="3" id="KW-0472">Membrane</keyword>
<dbReference type="SUPFAM" id="SSF57850">
    <property type="entry name" value="RING/U-box"/>
    <property type="match status" value="1"/>
</dbReference>
<evidence type="ECO:0000256" key="1">
    <source>
        <dbReference type="PROSITE-ProRule" id="PRU00175"/>
    </source>
</evidence>
<dbReference type="Gene3D" id="3.30.40.10">
    <property type="entry name" value="Zinc/RING finger domain, C3HC4 (zinc finger)"/>
    <property type="match status" value="1"/>
</dbReference>
<feature type="transmembrane region" description="Helical" evidence="3">
    <location>
        <begin position="20"/>
        <end position="39"/>
    </location>
</feature>
<feature type="region of interest" description="Disordered" evidence="2">
    <location>
        <begin position="271"/>
        <end position="301"/>
    </location>
</feature>
<feature type="domain" description="RING-type" evidence="4">
    <location>
        <begin position="394"/>
        <end position="429"/>
    </location>
</feature>
<evidence type="ECO:0000256" key="2">
    <source>
        <dbReference type="SAM" id="MobiDB-lite"/>
    </source>
</evidence>
<dbReference type="EMBL" id="HBEO01030624">
    <property type="protein sequence ID" value="CAD8503059.1"/>
    <property type="molecule type" value="Transcribed_RNA"/>
</dbReference>
<evidence type="ECO:0000313" key="5">
    <source>
        <dbReference type="EMBL" id="CAD8503059.1"/>
    </source>
</evidence>
<dbReference type="CDD" id="cd16787">
    <property type="entry name" value="mRING-HC-C3HC5_CGRF1"/>
    <property type="match status" value="1"/>
</dbReference>
<reference evidence="5" key="1">
    <citation type="submission" date="2021-01" db="EMBL/GenBank/DDBJ databases">
        <authorList>
            <person name="Corre E."/>
            <person name="Pelletier E."/>
            <person name="Niang G."/>
            <person name="Scheremetjew M."/>
            <person name="Finn R."/>
            <person name="Kale V."/>
            <person name="Holt S."/>
            <person name="Cochrane G."/>
            <person name="Meng A."/>
            <person name="Brown T."/>
            <person name="Cohen L."/>
        </authorList>
    </citation>
    <scope>NUCLEOTIDE SEQUENCE</scope>
    <source>
        <strain evidence="5">CCMP325</strain>
    </source>
</reference>
<dbReference type="GO" id="GO:0005737">
    <property type="term" value="C:cytoplasm"/>
    <property type="evidence" value="ECO:0007669"/>
    <property type="project" value="TreeGrafter"/>
</dbReference>
<keyword evidence="3" id="KW-1133">Transmembrane helix</keyword>
<dbReference type="PANTHER" id="PTHR22996:SF0">
    <property type="entry name" value="RE60872P-RELATED"/>
    <property type="match status" value="1"/>
</dbReference>
<sequence length="502" mass="56428">MSVLFERKLVPTDLMTFADANLILVLGFAIFFLWFLRLLRMLFLLHRLNVSVNTGQVVRLQTSTMTFRERGDLFGEIRMLWRTNMQQQLLRARRICSPIDVNELAIPFSVEKSSVTQFNDQNSGVTRVNFKFMAKERVGIQFYWHVSAAALQELVSRFNNERLGPGENVVTHGRKKKRIFGRRYISVNQDRETHRSFELEMEKMDTMRGSETVEVEPRTNQSPLFTESDCCARSRVFITEKCDEWTVFDCEQGNVQTSDLLSCPHSQAADAQNAQDATSNRQRSANAVANNEASSRAIEEGSSSGEANFTLLIAAKVLGFGDGLHESAAHRNQGKDAETANLVLVVLQESKNSSQDGSKAMNVVRQIILTNKAAYISQEIFGCSESEDDGQEDCVICLSEPKDTTLLPCRHLCVCHSCFSRLELCPVCRSPFTAYLRQVKQEEHEEGGEQEQEAACESAEQDSAESVRAEQHDEAHSAGPRAEESRDMNGGLIFLNDISPAR</sequence>
<feature type="compositionally biased region" description="Basic and acidic residues" evidence="2">
    <location>
        <begin position="465"/>
        <end position="487"/>
    </location>
</feature>
<dbReference type="SMART" id="SM00184">
    <property type="entry name" value="RING"/>
    <property type="match status" value="1"/>
</dbReference>
<keyword evidence="1" id="KW-0479">Metal-binding</keyword>
<feature type="compositionally biased region" description="Low complexity" evidence="2">
    <location>
        <begin position="284"/>
        <end position="296"/>
    </location>
</feature>
<dbReference type="Pfam" id="PF13920">
    <property type="entry name" value="zf-C3HC4_3"/>
    <property type="match status" value="1"/>
</dbReference>
<dbReference type="InterPro" id="IPR045194">
    <property type="entry name" value="MGRN1/RNF157-like"/>
</dbReference>
<dbReference type="PROSITE" id="PS50089">
    <property type="entry name" value="ZF_RING_2"/>
    <property type="match status" value="1"/>
</dbReference>
<dbReference type="AlphaFoldDB" id="A0A7S0F4Y5"/>
<keyword evidence="3" id="KW-0812">Transmembrane</keyword>
<feature type="compositionally biased region" description="Acidic residues" evidence="2">
    <location>
        <begin position="444"/>
        <end position="463"/>
    </location>
</feature>
<dbReference type="GO" id="GO:0008270">
    <property type="term" value="F:zinc ion binding"/>
    <property type="evidence" value="ECO:0007669"/>
    <property type="project" value="UniProtKB-KW"/>
</dbReference>
<proteinExistence type="predicted"/>
<keyword evidence="1" id="KW-0862">Zinc</keyword>